<sequence>MCVVWVEKKPKVGKHFLNNKLSVKHHPFDKASYPKQRMALPKLNN</sequence>
<accession>A1ZPX4</accession>
<evidence type="ECO:0000313" key="2">
    <source>
        <dbReference type="Proteomes" id="UP000004095"/>
    </source>
</evidence>
<dbReference type="Proteomes" id="UP000004095">
    <property type="component" value="Unassembled WGS sequence"/>
</dbReference>
<organism evidence="1 2">
    <name type="scientific">Microscilla marina ATCC 23134</name>
    <dbReference type="NCBI Taxonomy" id="313606"/>
    <lineage>
        <taxon>Bacteria</taxon>
        <taxon>Pseudomonadati</taxon>
        <taxon>Bacteroidota</taxon>
        <taxon>Cytophagia</taxon>
        <taxon>Cytophagales</taxon>
        <taxon>Microscillaceae</taxon>
        <taxon>Microscilla</taxon>
    </lineage>
</organism>
<dbReference type="AlphaFoldDB" id="A1ZPX4"/>
<gene>
    <name evidence="1" type="ORF">M23134_02876</name>
</gene>
<proteinExistence type="predicted"/>
<reference evidence="1 2" key="1">
    <citation type="submission" date="2007-01" db="EMBL/GenBank/DDBJ databases">
        <authorList>
            <person name="Haygood M."/>
            <person name="Podell S."/>
            <person name="Anderson C."/>
            <person name="Hopkinson B."/>
            <person name="Roe K."/>
            <person name="Barbeau K."/>
            <person name="Gaasterland T."/>
            <person name="Ferriera S."/>
            <person name="Johnson J."/>
            <person name="Kravitz S."/>
            <person name="Beeson K."/>
            <person name="Sutton G."/>
            <person name="Rogers Y.-H."/>
            <person name="Friedman R."/>
            <person name="Frazier M."/>
            <person name="Venter J.C."/>
        </authorList>
    </citation>
    <scope>NUCLEOTIDE SEQUENCE [LARGE SCALE GENOMIC DNA]</scope>
    <source>
        <strain evidence="1 2">ATCC 23134</strain>
    </source>
</reference>
<comment type="caution">
    <text evidence="1">The sequence shown here is derived from an EMBL/GenBank/DDBJ whole genome shotgun (WGS) entry which is preliminary data.</text>
</comment>
<protein>
    <submittedName>
        <fullName evidence="1">Uncharacterized protein</fullName>
    </submittedName>
</protein>
<dbReference type="EMBL" id="AAWS01000022">
    <property type="protein sequence ID" value="EAY27629.1"/>
    <property type="molecule type" value="Genomic_DNA"/>
</dbReference>
<name>A1ZPX4_MICM2</name>
<keyword evidence="2" id="KW-1185">Reference proteome</keyword>
<evidence type="ECO:0000313" key="1">
    <source>
        <dbReference type="EMBL" id="EAY27629.1"/>
    </source>
</evidence>